<dbReference type="AlphaFoldDB" id="A0A7I8DE43"/>
<name>A0A7I8DE43_9BACL</name>
<dbReference type="Proteomes" id="UP000593802">
    <property type="component" value="Chromosome"/>
</dbReference>
<dbReference type="InterPro" id="IPR020256">
    <property type="entry name" value="Spore_coat_CotJA"/>
</dbReference>
<organism evidence="1 2">
    <name type="scientific">Effusibacillus dendaii</name>
    <dbReference type="NCBI Taxonomy" id="2743772"/>
    <lineage>
        <taxon>Bacteria</taxon>
        <taxon>Bacillati</taxon>
        <taxon>Bacillota</taxon>
        <taxon>Bacilli</taxon>
        <taxon>Bacillales</taxon>
        <taxon>Alicyclobacillaceae</taxon>
        <taxon>Effusibacillus</taxon>
    </lineage>
</organism>
<evidence type="ECO:0008006" key="3">
    <source>
        <dbReference type="Google" id="ProtNLM"/>
    </source>
</evidence>
<accession>A0A7I8DE43</accession>
<keyword evidence="2" id="KW-1185">Reference proteome</keyword>
<proteinExistence type="predicted"/>
<reference evidence="1 2" key="1">
    <citation type="submission" date="2020-08" db="EMBL/GenBank/DDBJ databases">
        <title>Complete Genome Sequence of Effusibacillus dendaii Strain skT53, Isolated from Farmland soil.</title>
        <authorList>
            <person name="Konishi T."/>
            <person name="Kawasaki H."/>
        </authorList>
    </citation>
    <scope>NUCLEOTIDE SEQUENCE [LARGE SCALE GENOMIC DNA]</scope>
    <source>
        <strain evidence="2">skT53</strain>
    </source>
</reference>
<sequence>MNPHYRFWHPYVSPFDPCRPQTVKHYSVPPNLFIGYQPPNLPQFSPMDALKHGTLWPILYSPYERREF</sequence>
<dbReference type="Pfam" id="PF11007">
    <property type="entry name" value="CotJA"/>
    <property type="match status" value="1"/>
</dbReference>
<evidence type="ECO:0000313" key="2">
    <source>
        <dbReference type="Proteomes" id="UP000593802"/>
    </source>
</evidence>
<dbReference type="KEGG" id="eff:skT53_34530"/>
<evidence type="ECO:0000313" key="1">
    <source>
        <dbReference type="EMBL" id="BCJ88468.1"/>
    </source>
</evidence>
<dbReference type="RefSeq" id="WP_200759067.1">
    <property type="nucleotide sequence ID" value="NZ_AP023366.1"/>
</dbReference>
<protein>
    <recommendedName>
        <fullName evidence="3">Spore coat associated protein CotJA</fullName>
    </recommendedName>
</protein>
<gene>
    <name evidence="1" type="ORF">skT53_34530</name>
</gene>
<dbReference type="EMBL" id="AP023366">
    <property type="protein sequence ID" value="BCJ88468.1"/>
    <property type="molecule type" value="Genomic_DNA"/>
</dbReference>